<comment type="subcellular location">
    <subcellularLocation>
        <location evidence="1">Endoplasmic reticulum membrane</location>
        <topology evidence="1">Single-pass type I membrane protein</topology>
    </subcellularLocation>
</comment>
<dbReference type="InterPro" id="IPR017937">
    <property type="entry name" value="Thioredoxin_CS"/>
</dbReference>
<keyword evidence="7" id="KW-0249">Electron transport</keyword>
<feature type="transmembrane region" description="Helical" evidence="12">
    <location>
        <begin position="129"/>
        <end position="154"/>
    </location>
</feature>
<evidence type="ECO:0000256" key="12">
    <source>
        <dbReference type="SAM" id="Phobius"/>
    </source>
</evidence>
<accession>A0AAW1PZ33</accession>
<comment type="caution">
    <text evidence="14">The sequence shown here is derived from an EMBL/GenBank/DDBJ whole genome shotgun (WGS) entry which is preliminary data.</text>
</comment>
<feature type="domain" description="Thioredoxin" evidence="13">
    <location>
        <begin position="1"/>
        <end position="84"/>
    </location>
</feature>
<dbReference type="InterPro" id="IPR052454">
    <property type="entry name" value="TMX_domain-containing"/>
</dbReference>
<dbReference type="AlphaFoldDB" id="A0AAW1PZ33"/>
<proteinExistence type="predicted"/>
<keyword evidence="3" id="KW-0597">Phosphoprotein</keyword>
<keyword evidence="8 12" id="KW-1133">Transmembrane helix</keyword>
<keyword evidence="10" id="KW-1015">Disulfide bond</keyword>
<gene>
    <name evidence="14" type="ORF">WJX72_009315</name>
</gene>
<keyword evidence="11" id="KW-0676">Redox-active center</keyword>
<dbReference type="Gene3D" id="3.40.30.10">
    <property type="entry name" value="Glutaredoxin"/>
    <property type="match status" value="1"/>
</dbReference>
<evidence type="ECO:0000256" key="9">
    <source>
        <dbReference type="ARBA" id="ARBA00023136"/>
    </source>
</evidence>
<dbReference type="InterPro" id="IPR013766">
    <property type="entry name" value="Thioredoxin_domain"/>
</dbReference>
<evidence type="ECO:0000256" key="11">
    <source>
        <dbReference type="ARBA" id="ARBA00023284"/>
    </source>
</evidence>
<evidence type="ECO:0000313" key="14">
    <source>
        <dbReference type="EMBL" id="KAK9814656.1"/>
    </source>
</evidence>
<evidence type="ECO:0000256" key="1">
    <source>
        <dbReference type="ARBA" id="ARBA00004115"/>
    </source>
</evidence>
<evidence type="ECO:0000256" key="4">
    <source>
        <dbReference type="ARBA" id="ARBA00022692"/>
    </source>
</evidence>
<evidence type="ECO:0000256" key="8">
    <source>
        <dbReference type="ARBA" id="ARBA00022989"/>
    </source>
</evidence>
<keyword evidence="9 12" id="KW-0472">Membrane</keyword>
<evidence type="ECO:0000256" key="2">
    <source>
        <dbReference type="ARBA" id="ARBA00022448"/>
    </source>
</evidence>
<dbReference type="SUPFAM" id="SSF52833">
    <property type="entry name" value="Thioredoxin-like"/>
    <property type="match status" value="1"/>
</dbReference>
<evidence type="ECO:0000256" key="6">
    <source>
        <dbReference type="ARBA" id="ARBA00022824"/>
    </source>
</evidence>
<dbReference type="PANTHER" id="PTHR46107">
    <property type="entry name" value="DUMPY: SHORTER THAN WILD-TYPE"/>
    <property type="match status" value="1"/>
</dbReference>
<evidence type="ECO:0000256" key="7">
    <source>
        <dbReference type="ARBA" id="ARBA00022982"/>
    </source>
</evidence>
<keyword evidence="4 12" id="KW-0812">Transmembrane</keyword>
<dbReference type="EMBL" id="JALJOR010000007">
    <property type="protein sequence ID" value="KAK9814656.1"/>
    <property type="molecule type" value="Genomic_DNA"/>
</dbReference>
<dbReference type="PROSITE" id="PS51352">
    <property type="entry name" value="THIOREDOXIN_2"/>
    <property type="match status" value="1"/>
</dbReference>
<dbReference type="Proteomes" id="UP001489004">
    <property type="component" value="Unassembled WGS sequence"/>
</dbReference>
<evidence type="ECO:0000259" key="13">
    <source>
        <dbReference type="PROSITE" id="PS51352"/>
    </source>
</evidence>
<evidence type="ECO:0000256" key="10">
    <source>
        <dbReference type="ARBA" id="ARBA00023157"/>
    </source>
</evidence>
<keyword evidence="15" id="KW-1185">Reference proteome</keyword>
<dbReference type="InterPro" id="IPR036249">
    <property type="entry name" value="Thioredoxin-like_sf"/>
</dbReference>
<organism evidence="14 15">
    <name type="scientific">[Myrmecia] bisecta</name>
    <dbReference type="NCBI Taxonomy" id="41462"/>
    <lineage>
        <taxon>Eukaryota</taxon>
        <taxon>Viridiplantae</taxon>
        <taxon>Chlorophyta</taxon>
        <taxon>core chlorophytes</taxon>
        <taxon>Trebouxiophyceae</taxon>
        <taxon>Trebouxiales</taxon>
        <taxon>Trebouxiaceae</taxon>
        <taxon>Myrmecia</taxon>
    </lineage>
</organism>
<evidence type="ECO:0000313" key="15">
    <source>
        <dbReference type="Proteomes" id="UP001489004"/>
    </source>
</evidence>
<name>A0AAW1PZ33_9CHLO</name>
<keyword evidence="6" id="KW-0256">Endoplasmic reticulum</keyword>
<evidence type="ECO:0000256" key="3">
    <source>
        <dbReference type="ARBA" id="ARBA00022553"/>
    </source>
</evidence>
<reference evidence="14 15" key="1">
    <citation type="journal article" date="2024" name="Nat. Commun.">
        <title>Phylogenomics reveals the evolutionary origins of lichenization in chlorophyte algae.</title>
        <authorList>
            <person name="Puginier C."/>
            <person name="Libourel C."/>
            <person name="Otte J."/>
            <person name="Skaloud P."/>
            <person name="Haon M."/>
            <person name="Grisel S."/>
            <person name="Petersen M."/>
            <person name="Berrin J.G."/>
            <person name="Delaux P.M."/>
            <person name="Dal Grande F."/>
            <person name="Keller J."/>
        </authorList>
    </citation>
    <scope>NUCLEOTIDE SEQUENCE [LARGE SCALE GENOMIC DNA]</scope>
    <source>
        <strain evidence="14 15">SAG 2043</strain>
    </source>
</reference>
<keyword evidence="2" id="KW-0813">Transport</keyword>
<dbReference type="PANTHER" id="PTHR46107:SF3">
    <property type="entry name" value="THIOREDOXIN DOMAIN-CONTAINING PROTEIN"/>
    <property type="match status" value="1"/>
</dbReference>
<dbReference type="GO" id="GO:0005789">
    <property type="term" value="C:endoplasmic reticulum membrane"/>
    <property type="evidence" value="ECO:0007669"/>
    <property type="project" value="UniProtKB-SubCell"/>
</dbReference>
<keyword evidence="5" id="KW-0732">Signal</keyword>
<protein>
    <recommendedName>
        <fullName evidence="13">Thioredoxin domain-containing protein</fullName>
    </recommendedName>
</protein>
<sequence length="171" mass="19535">MIDIFAPWCPHCRDLEKTWAALATELKGSIHIGKIDGTKEKALMQRFDVEAFPTIYHLRTGETRQYDGKRTLPALLEFARGGWQEVKPLPFYQAPNSLYGRISGRLLGLPNQAKEYYIYLHQEKHYSQLVLLASFLAVPITIGMGLICALDAYYSRQPHPWTPPVARAHHD</sequence>
<dbReference type="PROSITE" id="PS00194">
    <property type="entry name" value="THIOREDOXIN_1"/>
    <property type="match status" value="1"/>
</dbReference>
<dbReference type="GO" id="GO:0015036">
    <property type="term" value="F:disulfide oxidoreductase activity"/>
    <property type="evidence" value="ECO:0007669"/>
    <property type="project" value="TreeGrafter"/>
</dbReference>
<dbReference type="Pfam" id="PF00085">
    <property type="entry name" value="Thioredoxin"/>
    <property type="match status" value="1"/>
</dbReference>
<evidence type="ECO:0000256" key="5">
    <source>
        <dbReference type="ARBA" id="ARBA00022729"/>
    </source>
</evidence>
<dbReference type="CDD" id="cd02961">
    <property type="entry name" value="PDI_a_family"/>
    <property type="match status" value="1"/>
</dbReference>